<evidence type="ECO:0000256" key="16">
    <source>
        <dbReference type="ARBA" id="ARBA00074306"/>
    </source>
</evidence>
<evidence type="ECO:0000256" key="15">
    <source>
        <dbReference type="ARBA" id="ARBA00068150"/>
    </source>
</evidence>
<comment type="subunit">
    <text evidence="14">At low DSF concentrations, interacts with RpfF.</text>
</comment>
<keyword evidence="12" id="KW-0902">Two-component regulatory system</keyword>
<dbReference type="CDD" id="cd17546">
    <property type="entry name" value="REC_hyHK_CKI1_RcsC-like"/>
    <property type="match status" value="2"/>
</dbReference>
<comment type="similarity">
    <text evidence="3">In the N-terminal section; belongs to the phytochrome family.</text>
</comment>
<dbReference type="PROSITE" id="PS50109">
    <property type="entry name" value="HIS_KIN"/>
    <property type="match status" value="1"/>
</dbReference>
<dbReference type="Pfam" id="PF00512">
    <property type="entry name" value="HisKA"/>
    <property type="match status" value="1"/>
</dbReference>
<dbReference type="AlphaFoldDB" id="A0AAE3GQC2"/>
<evidence type="ECO:0000256" key="9">
    <source>
        <dbReference type="ARBA" id="ARBA00022777"/>
    </source>
</evidence>
<evidence type="ECO:0000256" key="4">
    <source>
        <dbReference type="ARBA" id="ARBA00012438"/>
    </source>
</evidence>
<evidence type="ECO:0000256" key="5">
    <source>
        <dbReference type="ARBA" id="ARBA00022553"/>
    </source>
</evidence>
<dbReference type="InterPro" id="IPR003661">
    <property type="entry name" value="HisK_dim/P_dom"/>
</dbReference>
<feature type="domain" description="Response regulatory" evidence="20">
    <location>
        <begin position="527"/>
        <end position="641"/>
    </location>
</feature>
<dbReference type="FunFam" id="1.10.287.130:FF:000002">
    <property type="entry name" value="Two-component osmosensing histidine kinase"/>
    <property type="match status" value="1"/>
</dbReference>
<dbReference type="PROSITE" id="PS50110">
    <property type="entry name" value="RESPONSE_REGULATORY"/>
    <property type="match status" value="2"/>
</dbReference>
<dbReference type="InterPro" id="IPR005467">
    <property type="entry name" value="His_kinase_dom"/>
</dbReference>
<evidence type="ECO:0000256" key="11">
    <source>
        <dbReference type="ARBA" id="ARBA00022989"/>
    </source>
</evidence>
<feature type="modified residue" description="4-aspartylphosphate" evidence="17">
    <location>
        <position position="717"/>
    </location>
</feature>
<dbReference type="PRINTS" id="PR00344">
    <property type="entry name" value="BCTRLSENSOR"/>
</dbReference>
<gene>
    <name evidence="21" type="ORF">NJ959_06435</name>
</gene>
<dbReference type="Proteomes" id="UP001204953">
    <property type="component" value="Unassembled WGS sequence"/>
</dbReference>
<evidence type="ECO:0000259" key="20">
    <source>
        <dbReference type="PROSITE" id="PS50110"/>
    </source>
</evidence>
<comment type="subcellular location">
    <subcellularLocation>
        <location evidence="2">Membrane</location>
        <topology evidence="2">Multi-pass membrane protein</topology>
    </subcellularLocation>
</comment>
<feature type="transmembrane region" description="Helical" evidence="18">
    <location>
        <begin position="192"/>
        <end position="213"/>
    </location>
</feature>
<evidence type="ECO:0000256" key="12">
    <source>
        <dbReference type="ARBA" id="ARBA00023012"/>
    </source>
</evidence>
<feature type="transmembrane region" description="Helical" evidence="18">
    <location>
        <begin position="15"/>
        <end position="36"/>
    </location>
</feature>
<dbReference type="InterPro" id="IPR036097">
    <property type="entry name" value="HisK_dim/P_sf"/>
</dbReference>
<evidence type="ECO:0000256" key="13">
    <source>
        <dbReference type="ARBA" id="ARBA00023136"/>
    </source>
</evidence>
<keyword evidence="10" id="KW-0067">ATP-binding</keyword>
<evidence type="ECO:0000313" key="21">
    <source>
        <dbReference type="EMBL" id="MCP2728112.1"/>
    </source>
</evidence>
<dbReference type="InterPro" id="IPR003594">
    <property type="entry name" value="HATPase_dom"/>
</dbReference>
<feature type="modified residue" description="4-aspartylphosphate" evidence="17">
    <location>
        <position position="577"/>
    </location>
</feature>
<dbReference type="Gene3D" id="3.30.565.10">
    <property type="entry name" value="Histidine kinase-like ATPase, C-terminal domain"/>
    <property type="match status" value="1"/>
</dbReference>
<dbReference type="FunFam" id="3.30.565.10:FF:000010">
    <property type="entry name" value="Sensor histidine kinase RcsC"/>
    <property type="match status" value="1"/>
</dbReference>
<dbReference type="SMART" id="SM00388">
    <property type="entry name" value="HisKA"/>
    <property type="match status" value="1"/>
</dbReference>
<dbReference type="CDD" id="cd16922">
    <property type="entry name" value="HATPase_EvgS-ArcB-TorS-like"/>
    <property type="match status" value="1"/>
</dbReference>
<keyword evidence="11 18" id="KW-1133">Transmembrane helix</keyword>
<dbReference type="InterPro" id="IPR004358">
    <property type="entry name" value="Sig_transdc_His_kin-like_C"/>
</dbReference>
<proteinExistence type="inferred from homology"/>
<dbReference type="InterPro" id="IPR001789">
    <property type="entry name" value="Sig_transdc_resp-reg_receiver"/>
</dbReference>
<dbReference type="PANTHER" id="PTHR45339:SF1">
    <property type="entry name" value="HYBRID SIGNAL TRANSDUCTION HISTIDINE KINASE J"/>
    <property type="match status" value="1"/>
</dbReference>
<accession>A0AAE3GQC2</accession>
<protein>
    <recommendedName>
        <fullName evidence="16">Circadian input-output histidine kinase CikA</fullName>
        <ecNumber evidence="4">2.7.13.3</ecNumber>
    </recommendedName>
    <alternativeName>
        <fullName evidence="15">Sensory/regulatory protein RpfC</fullName>
    </alternativeName>
</protein>
<dbReference type="Pfam" id="PF00072">
    <property type="entry name" value="Response_reg"/>
    <property type="match status" value="2"/>
</dbReference>
<dbReference type="Pfam" id="PF02518">
    <property type="entry name" value="HATPase_c"/>
    <property type="match status" value="1"/>
</dbReference>
<dbReference type="CDD" id="cd00082">
    <property type="entry name" value="HisKA"/>
    <property type="match status" value="1"/>
</dbReference>
<dbReference type="EMBL" id="JAMZMM010000040">
    <property type="protein sequence ID" value="MCP2728112.1"/>
    <property type="molecule type" value="Genomic_DNA"/>
</dbReference>
<comment type="catalytic activity">
    <reaction evidence="1">
        <text>ATP + protein L-histidine = ADP + protein N-phospho-L-histidine.</text>
        <dbReference type="EC" id="2.7.13.3"/>
    </reaction>
</comment>
<dbReference type="SMART" id="SM00448">
    <property type="entry name" value="REC"/>
    <property type="match status" value="2"/>
</dbReference>
<organism evidence="21 22">
    <name type="scientific">Limnofasciculus baicalensis BBK-W-15</name>
    <dbReference type="NCBI Taxonomy" id="2699891"/>
    <lineage>
        <taxon>Bacteria</taxon>
        <taxon>Bacillati</taxon>
        <taxon>Cyanobacteriota</taxon>
        <taxon>Cyanophyceae</taxon>
        <taxon>Coleofasciculales</taxon>
        <taxon>Coleofasciculaceae</taxon>
        <taxon>Limnofasciculus</taxon>
        <taxon>Limnofasciculus baicalensis</taxon>
    </lineage>
</organism>
<keyword evidence="13 18" id="KW-0472">Membrane</keyword>
<dbReference type="SUPFAM" id="SSF47384">
    <property type="entry name" value="Homodimeric domain of signal transducing histidine kinase"/>
    <property type="match status" value="1"/>
</dbReference>
<dbReference type="RefSeq" id="WP_254010916.1">
    <property type="nucleotide sequence ID" value="NZ_JAMZMM010000040.1"/>
</dbReference>
<dbReference type="GO" id="GO:0016020">
    <property type="term" value="C:membrane"/>
    <property type="evidence" value="ECO:0007669"/>
    <property type="project" value="UniProtKB-SubCell"/>
</dbReference>
<comment type="caution">
    <text evidence="21">The sequence shown here is derived from an EMBL/GenBank/DDBJ whole genome shotgun (WGS) entry which is preliminary data.</text>
</comment>
<dbReference type="GO" id="GO:0000155">
    <property type="term" value="F:phosphorelay sensor kinase activity"/>
    <property type="evidence" value="ECO:0007669"/>
    <property type="project" value="InterPro"/>
</dbReference>
<evidence type="ECO:0000256" key="6">
    <source>
        <dbReference type="ARBA" id="ARBA00022679"/>
    </source>
</evidence>
<evidence type="ECO:0000256" key="14">
    <source>
        <dbReference type="ARBA" id="ARBA00064003"/>
    </source>
</evidence>
<dbReference type="InterPro" id="IPR029095">
    <property type="entry name" value="NarX-like_N"/>
</dbReference>
<evidence type="ECO:0000256" key="1">
    <source>
        <dbReference type="ARBA" id="ARBA00000085"/>
    </source>
</evidence>
<evidence type="ECO:0000256" key="10">
    <source>
        <dbReference type="ARBA" id="ARBA00022840"/>
    </source>
</evidence>
<sequence length="797" mass="89950">MSKKLTKSSPTRSLSTLYIVALSTVALLSIAGQFMVQRSLNQQSSDSRTINIAGRQRMLSQKLTKASLAIQYSKSARERQIRLNELQEVINLWQSSHQGLQQGDAKLGLRGNNTPEVTRMFAQIDIHYQSIYKATKGLLSLPPQQLLSLQNTNISPLVEEILAHEGSFLQGMDRIVFQYDKEAKNRVEETKVIGIVILAITLIVLLLEAVFVFQPAVKQIRDRITKLVEAKAQQDRISIELESKNYELDRALKEAESATKLKSQFLASMSHEIRTPMNAVIGMTGVILDTNVTSEQREYLEIIRNSGEALLSIINDILDFSKIEAGKMELEIQPFNLQSSIEESVDMVVNQARLKELDIAYLIAEETPTILVGDVTRLRQILVNLLSNAVKFTEFGEVVVSVSSVKQPTTNNQQPITNNQQPITNNQKYYEFHFTVKDTGIGIPRDRINQLFQSFSQVDASTTRKYGGTGLGLAIGKHLSELMGGKMWVESEIGKGSTFHFTILAQAQISTEDVYLRESYPQLIGKRLLIIEDNETNRQIVKRYAEKWGMICQEAATATEAIDIIRNENTFDVGIVDMQMPHIDGLTLARIIQQRENERLLPLVMLTSMNCWIAHPQSEFTACLSKPIKPSQLYKVLLNIFVDEHNKILPTQTVQPINTNLTKKLPLRILLAEDNLINQKVALRILERIGYQADVVRNGLEVIDALRKIRYDVVLLDVQMPEMDGLETARYICQEWLPNTRPWLIAMTAGAMEGDRKNCLEAGMNDYISKPVKIPVLEAALERCSVLKDKQLEMNIT</sequence>
<keyword evidence="6" id="KW-0808">Transferase</keyword>
<keyword evidence="22" id="KW-1185">Reference proteome</keyword>
<dbReference type="InterPro" id="IPR036890">
    <property type="entry name" value="HATPase_C_sf"/>
</dbReference>
<keyword evidence="5 17" id="KW-0597">Phosphoprotein</keyword>
<dbReference type="Gene3D" id="3.40.50.2300">
    <property type="match status" value="2"/>
</dbReference>
<evidence type="ECO:0000256" key="8">
    <source>
        <dbReference type="ARBA" id="ARBA00022741"/>
    </source>
</evidence>
<evidence type="ECO:0000256" key="7">
    <source>
        <dbReference type="ARBA" id="ARBA00022692"/>
    </source>
</evidence>
<dbReference type="Gene3D" id="1.10.287.130">
    <property type="match status" value="1"/>
</dbReference>
<dbReference type="GO" id="GO:0005524">
    <property type="term" value="F:ATP binding"/>
    <property type="evidence" value="ECO:0007669"/>
    <property type="project" value="UniProtKB-KW"/>
</dbReference>
<evidence type="ECO:0000313" key="22">
    <source>
        <dbReference type="Proteomes" id="UP001204953"/>
    </source>
</evidence>
<dbReference type="Pfam" id="PF13675">
    <property type="entry name" value="PilJ"/>
    <property type="match status" value="1"/>
</dbReference>
<dbReference type="InterPro" id="IPR011006">
    <property type="entry name" value="CheY-like_superfamily"/>
</dbReference>
<evidence type="ECO:0000256" key="3">
    <source>
        <dbReference type="ARBA" id="ARBA00006402"/>
    </source>
</evidence>
<evidence type="ECO:0000256" key="18">
    <source>
        <dbReference type="SAM" id="Phobius"/>
    </source>
</evidence>
<reference evidence="21" key="1">
    <citation type="submission" date="2022-06" db="EMBL/GenBank/DDBJ databases">
        <title>New cyanobacteria of genus Symplocastrum in benthos of Lake Baikal.</title>
        <authorList>
            <person name="Sorokovikova E."/>
            <person name="Tikhonova I."/>
            <person name="Krasnopeev A."/>
            <person name="Evseev P."/>
            <person name="Gladkikh A."/>
            <person name="Belykh O."/>
        </authorList>
    </citation>
    <scope>NUCLEOTIDE SEQUENCE</scope>
    <source>
        <strain evidence="21">BBK-W-15</strain>
    </source>
</reference>
<dbReference type="SMART" id="SM00387">
    <property type="entry name" value="HATPase_c"/>
    <property type="match status" value="1"/>
</dbReference>
<evidence type="ECO:0000256" key="2">
    <source>
        <dbReference type="ARBA" id="ARBA00004141"/>
    </source>
</evidence>
<keyword evidence="8" id="KW-0547">Nucleotide-binding</keyword>
<dbReference type="SUPFAM" id="SSF55874">
    <property type="entry name" value="ATPase domain of HSP90 chaperone/DNA topoisomerase II/histidine kinase"/>
    <property type="match status" value="1"/>
</dbReference>
<feature type="domain" description="Histidine kinase" evidence="19">
    <location>
        <begin position="268"/>
        <end position="507"/>
    </location>
</feature>
<name>A0AAE3GQC2_9CYAN</name>
<dbReference type="SUPFAM" id="SSF52172">
    <property type="entry name" value="CheY-like"/>
    <property type="match status" value="2"/>
</dbReference>
<evidence type="ECO:0000256" key="17">
    <source>
        <dbReference type="PROSITE-ProRule" id="PRU00169"/>
    </source>
</evidence>
<dbReference type="EC" id="2.7.13.3" evidence="4"/>
<dbReference type="PANTHER" id="PTHR45339">
    <property type="entry name" value="HYBRID SIGNAL TRANSDUCTION HISTIDINE KINASE J"/>
    <property type="match status" value="1"/>
</dbReference>
<feature type="domain" description="Response regulatory" evidence="20">
    <location>
        <begin position="668"/>
        <end position="785"/>
    </location>
</feature>
<keyword evidence="7 18" id="KW-0812">Transmembrane</keyword>
<evidence type="ECO:0000259" key="19">
    <source>
        <dbReference type="PROSITE" id="PS50109"/>
    </source>
</evidence>
<keyword evidence="9" id="KW-0418">Kinase</keyword>